<feature type="region of interest" description="Disordered" evidence="1">
    <location>
        <begin position="1"/>
        <end position="24"/>
    </location>
</feature>
<dbReference type="Gene3D" id="3.30.565.10">
    <property type="entry name" value="Histidine kinase-like ATPase, C-terminal domain"/>
    <property type="match status" value="1"/>
</dbReference>
<dbReference type="Pfam" id="PF24410">
    <property type="entry name" value="wHTH-HSP90_Na-assoc"/>
    <property type="match status" value="2"/>
</dbReference>
<dbReference type="InterPro" id="IPR029030">
    <property type="entry name" value="Caspase-like_dom_sf"/>
</dbReference>
<evidence type="ECO:0000259" key="2">
    <source>
        <dbReference type="Pfam" id="PF00656"/>
    </source>
</evidence>
<sequence length="1658" mass="184712">MSTQLAASGYSVRTLGRGDDGPVERNDITTALEQAAQEECELLLVYFTGHGVHVRDTDYLVPGDALAPEQGQPWSKAQTDSLLPVDVTSYLAGCRAESVVYVVDACRNSGPDDVSAGFGAPTVHAPSKRLALLVGCGRGQRCHYDDSGSYFTRALAEVLDPYAPKQSLEKVFREAKHNTTAYAQRAGEQQPHMSCAPRDEELSDFQDLCEGTEIPLLWREEAEKSSLWAARRGEEGQDSAMRKRVAAFAHECAVSVLKDRPRFDDPWSDPNLPTRTVNRVLPELLRGDADRSPMETGLLVGLPFLREAMWARKLSRLYEAEPFDLDPVPGDAPLSKIRADLQYVHESHPQLLRKARGHSRRDETEAHRALAAWLAHRWVAEQLIDPPDSGGRELIGRLATALLGPGQEHGDRAEEFRWLLENGMQLLADEPVDLPAYNRHFRKAPPELTTSEGPQPVRWWGVLSLVRLAGLLAADVRQFPDVLPDHVGVADPLLPAEIVETLQSEWRWAPEEDGLDLNLVCPHPALHEGLTDLARRAEAVLRSLRATQVQLRDGLPGKWPSAITTHQLRPSIRRPSTDPLYSTPLLRFELAQDEIRELLMGHQLYGDRSLAVRELYQNAADACRYRELRRKYLDLKGGAPHQKPAEIRITQGREPSGRAYIECRDNGVGMGRTQLEQTFSRAGRRFSQTRAFRQEQARWLEQDPELRLYPYSRFGIGVLSYFMIADEVTLVTREVDAEGHPVQDPLVVNISSSSGLFRIRRYEGDDDPMREGGTRVRLMLSEPEGDEDQVSAFDVLRDQVRWNEYELVLTEDSGRNPEIWSAGELRHPVSGDASGHVDPLNARGPVWWVADNGMVLADGIVTSEEPFGYVVNLTGPQAPQLSVNRNSLLSWNEDWATEQVRRAAADLPGWVGLDLEWLWRLENNDVELARAIAAELAGKGLSLPARRSSSHHWPDVFLDSVGWFPDDSMLLAHEPGDRRARLRLNNVRDSPTVAWRLAVLRSQGLKLSVEDPGVMPKDVTGYPVPRPGDSVLLNRATGSPRNLVTYSFDNDRSVAEALRELRRFALVGPGIRVHPVTAEGTPELDIVPDRVDMDLVNWMRDWSKPDRAGRQPAAGALLSISAASRVKVGQLLERCRRFAPLGLEVPIVPADRIADHVATIRDAELLAGWTENEHAYCPHGLPRNVLPVHIARLADRLRLTSAEVLAELRDWEFLGYRLPSEAQLLSAAPTSDQWDRFSKLWDPRREIPDPTLRDLLVEATQQEMTIDAYLRSVGDLAGQAGVQLPEIHPRSDGLPRLEQDDLKLLVRRGTSRELLPGQSIPIDFLASCYIRSKTAPGLGADLDYEEWDVVDSRVRRVAALGMTVPTNLDPLRRWMDLPPRDRVALFVGSLDPDVPWTTATLVHAAGELGESLKRCARRLAVHESTFGKKVPALPEEALSFKPSGAEATLMTKLHGRGMAEPIQVSWIEITPFHLARYAHEAALTIIEALDQLAPYRALGALVPELTDDQAALMAKLRPDQHDLLALSERMALGSPREASPFKPLELVAVAGRLGRPVRAVYERLRLYEPLGVTLDVPHAPNTLPLWQDLVLLSEGLNGQEPALHGAVSAAQVEALARELDTTSHWVTERLSLYAGMFQLHVTPTESTTDSNEPQEQET</sequence>
<feature type="domain" description="wHTH-Hsp90 Na associated" evidence="4">
    <location>
        <begin position="1584"/>
        <end position="1633"/>
    </location>
</feature>
<dbReference type="GO" id="GO:0006508">
    <property type="term" value="P:proteolysis"/>
    <property type="evidence" value="ECO:0007669"/>
    <property type="project" value="InterPro"/>
</dbReference>
<evidence type="ECO:0000259" key="3">
    <source>
        <dbReference type="Pfam" id="PF24401"/>
    </source>
</evidence>
<dbReference type="InterPro" id="IPR056506">
    <property type="entry name" value="iHD-CE"/>
</dbReference>
<reference evidence="5" key="1">
    <citation type="journal article" date="2014" name="Int. J. Syst. Evol. Microbiol.">
        <title>Complete genome sequence of Corynebacterium casei LMG S-19264T (=DSM 44701T), isolated from a smear-ripened cheese.</title>
        <authorList>
            <consortium name="US DOE Joint Genome Institute (JGI-PGF)"/>
            <person name="Walter F."/>
            <person name="Albersmeier A."/>
            <person name="Kalinowski J."/>
            <person name="Ruckert C."/>
        </authorList>
    </citation>
    <scope>NUCLEOTIDE SEQUENCE</scope>
    <source>
        <strain evidence="5">CGMCC 4.7272</strain>
    </source>
</reference>
<protein>
    <recommendedName>
        <fullName evidence="7">Caspase domain-containing protein</fullName>
    </recommendedName>
</protein>
<dbReference type="EMBL" id="BMMU01000002">
    <property type="protein sequence ID" value="GGJ16631.1"/>
    <property type="molecule type" value="Genomic_DNA"/>
</dbReference>
<evidence type="ECO:0000256" key="1">
    <source>
        <dbReference type="SAM" id="MobiDB-lite"/>
    </source>
</evidence>
<feature type="domain" description="iHD-CE" evidence="3">
    <location>
        <begin position="218"/>
        <end position="571"/>
    </location>
</feature>
<accession>A0A917KJB4</accession>
<dbReference type="PRINTS" id="PR00775">
    <property type="entry name" value="HEATSHOCK90"/>
</dbReference>
<dbReference type="InterPro" id="IPR011600">
    <property type="entry name" value="Pept_C14_caspase"/>
</dbReference>
<feature type="domain" description="Peptidase C14 caspase" evidence="2">
    <location>
        <begin position="5"/>
        <end position="197"/>
    </location>
</feature>
<evidence type="ECO:0000313" key="5">
    <source>
        <dbReference type="EMBL" id="GGJ16631.1"/>
    </source>
</evidence>
<dbReference type="Pfam" id="PF24401">
    <property type="entry name" value="iHD-CE"/>
    <property type="match status" value="1"/>
</dbReference>
<feature type="domain" description="wHTH-Hsp90 Na associated" evidence="4">
    <location>
        <begin position="1517"/>
        <end position="1567"/>
    </location>
</feature>
<gene>
    <name evidence="5" type="ORF">GCM10012282_10980</name>
</gene>
<dbReference type="Pfam" id="PF00656">
    <property type="entry name" value="Peptidase_C14"/>
    <property type="match status" value="1"/>
</dbReference>
<reference evidence="5" key="2">
    <citation type="submission" date="2020-09" db="EMBL/GenBank/DDBJ databases">
        <authorList>
            <person name="Sun Q."/>
            <person name="Zhou Y."/>
        </authorList>
    </citation>
    <scope>NUCLEOTIDE SEQUENCE</scope>
    <source>
        <strain evidence="5">CGMCC 4.7272</strain>
    </source>
</reference>
<name>A0A917KJB4_9ACTN</name>
<dbReference type="Proteomes" id="UP000625682">
    <property type="component" value="Unassembled WGS sequence"/>
</dbReference>
<proteinExistence type="predicted"/>
<dbReference type="InterPro" id="IPR020575">
    <property type="entry name" value="Hsp90_N"/>
</dbReference>
<evidence type="ECO:0008006" key="7">
    <source>
        <dbReference type="Google" id="ProtNLM"/>
    </source>
</evidence>
<comment type="caution">
    <text evidence="5">The sequence shown here is derived from an EMBL/GenBank/DDBJ whole genome shotgun (WGS) entry which is preliminary data.</text>
</comment>
<dbReference type="GO" id="GO:0004197">
    <property type="term" value="F:cysteine-type endopeptidase activity"/>
    <property type="evidence" value="ECO:0007669"/>
    <property type="project" value="InterPro"/>
</dbReference>
<evidence type="ECO:0000313" key="6">
    <source>
        <dbReference type="Proteomes" id="UP000625682"/>
    </source>
</evidence>
<organism evidence="5 6">
    <name type="scientific">Streptomyces lacrimifluminis</name>
    <dbReference type="NCBI Taxonomy" id="1500077"/>
    <lineage>
        <taxon>Bacteria</taxon>
        <taxon>Bacillati</taxon>
        <taxon>Actinomycetota</taxon>
        <taxon>Actinomycetes</taxon>
        <taxon>Kitasatosporales</taxon>
        <taxon>Streptomycetaceae</taxon>
        <taxon>Streptomyces</taxon>
    </lineage>
</organism>
<dbReference type="SUPFAM" id="SSF55874">
    <property type="entry name" value="ATPase domain of HSP90 chaperone/DNA topoisomerase II/histidine kinase"/>
    <property type="match status" value="1"/>
</dbReference>
<dbReference type="InterPro" id="IPR036890">
    <property type="entry name" value="HATPase_C_sf"/>
</dbReference>
<dbReference type="InterPro" id="IPR056507">
    <property type="entry name" value="wHTH-HSP90_Na-assoc"/>
</dbReference>
<dbReference type="Gene3D" id="3.40.50.1460">
    <property type="match status" value="1"/>
</dbReference>
<keyword evidence="6" id="KW-1185">Reference proteome</keyword>
<evidence type="ECO:0000259" key="4">
    <source>
        <dbReference type="Pfam" id="PF24410"/>
    </source>
</evidence>
<dbReference type="SUPFAM" id="SSF52129">
    <property type="entry name" value="Caspase-like"/>
    <property type="match status" value="1"/>
</dbReference>